<comment type="similarity">
    <text evidence="1 2">Belongs to the ArsC family.</text>
</comment>
<dbReference type="KEGG" id="ahz:APS56_00405"/>
<evidence type="ECO:0000256" key="1">
    <source>
        <dbReference type="ARBA" id="ARBA00007198"/>
    </source>
</evidence>
<accession>A0A0P0CZM7</accession>
<dbReference type="InterPro" id="IPR036249">
    <property type="entry name" value="Thioredoxin-like_sf"/>
</dbReference>
<dbReference type="STRING" id="1736674.APS56_00405"/>
<name>A0A0P0CZM7_9FLAO</name>
<proteinExistence type="inferred from homology"/>
<evidence type="ECO:0008006" key="5">
    <source>
        <dbReference type="Google" id="ProtNLM"/>
    </source>
</evidence>
<reference evidence="3 4" key="1">
    <citation type="submission" date="2015-10" db="EMBL/GenBank/DDBJ databases">
        <authorList>
            <person name="Gilbert D.G."/>
        </authorList>
    </citation>
    <scope>NUCLEOTIDE SEQUENCE [LARGE SCALE GENOMIC DNA]</scope>
    <source>
        <strain evidence="4">HZ-22</strain>
    </source>
</reference>
<dbReference type="EMBL" id="CP012898">
    <property type="protein sequence ID" value="ALJ03701.1"/>
    <property type="molecule type" value="Genomic_DNA"/>
</dbReference>
<protein>
    <recommendedName>
        <fullName evidence="5">Arsenate reductase</fullName>
    </recommendedName>
</protein>
<evidence type="ECO:0000313" key="4">
    <source>
        <dbReference type="Proteomes" id="UP000057981"/>
    </source>
</evidence>
<keyword evidence="4" id="KW-1185">Reference proteome</keyword>
<evidence type="ECO:0000313" key="3">
    <source>
        <dbReference type="EMBL" id="ALJ03701.1"/>
    </source>
</evidence>
<sequence>MGMIATKENEIKLYYSSETPIGKQAYAYVSSSKKKVSAIDVSKTKVPGSHWVEIAHGLNLEVQKLINRNHPDFIKQYGNKTIDLDQHDWLRILESHPETLAFPIAITGTKLIAIHTPSDFVKYIDSDAKIG</sequence>
<dbReference type="Gene3D" id="3.40.30.10">
    <property type="entry name" value="Glutaredoxin"/>
    <property type="match status" value="1"/>
</dbReference>
<dbReference type="Proteomes" id="UP000057981">
    <property type="component" value="Chromosome"/>
</dbReference>
<dbReference type="PROSITE" id="PS51353">
    <property type="entry name" value="ARSC"/>
    <property type="match status" value="1"/>
</dbReference>
<evidence type="ECO:0000256" key="2">
    <source>
        <dbReference type="PROSITE-ProRule" id="PRU01282"/>
    </source>
</evidence>
<organism evidence="3 4">
    <name type="scientific">Pseudalgibacter alginicilyticus</name>
    <dbReference type="NCBI Taxonomy" id="1736674"/>
    <lineage>
        <taxon>Bacteria</taxon>
        <taxon>Pseudomonadati</taxon>
        <taxon>Bacteroidota</taxon>
        <taxon>Flavobacteriia</taxon>
        <taxon>Flavobacteriales</taxon>
        <taxon>Flavobacteriaceae</taxon>
        <taxon>Pseudalgibacter</taxon>
    </lineage>
</organism>
<gene>
    <name evidence="3" type="ORF">APS56_00405</name>
</gene>
<dbReference type="SUPFAM" id="SSF52833">
    <property type="entry name" value="Thioredoxin-like"/>
    <property type="match status" value="1"/>
</dbReference>
<dbReference type="InterPro" id="IPR006660">
    <property type="entry name" value="Arsenate_reductase-like"/>
</dbReference>
<dbReference type="AlphaFoldDB" id="A0A0P0CZM7"/>